<dbReference type="PANTHER" id="PTHR47572:SF4">
    <property type="entry name" value="LACTONASE DRP35"/>
    <property type="match status" value="1"/>
</dbReference>
<dbReference type="Pfam" id="PF22807">
    <property type="entry name" value="TrAA12"/>
    <property type="match status" value="1"/>
</dbReference>
<feature type="domain" description="Pyrroloquinoline quinone-dependent pyranose dehydrogenase beta-propeller" evidence="2">
    <location>
        <begin position="64"/>
        <end position="451"/>
    </location>
</feature>
<feature type="signal peptide" evidence="1">
    <location>
        <begin position="1"/>
        <end position="26"/>
    </location>
</feature>
<feature type="chain" id="PRO_5013132149" description="Pyrroloquinoline quinone-dependent pyranose dehydrogenase beta-propeller domain-containing protein" evidence="1">
    <location>
        <begin position="27"/>
        <end position="454"/>
    </location>
</feature>
<dbReference type="Gene3D" id="2.120.10.30">
    <property type="entry name" value="TolB, C-terminal domain"/>
    <property type="match status" value="1"/>
</dbReference>
<protein>
    <recommendedName>
        <fullName evidence="2">Pyrroloquinoline quinone-dependent pyranose dehydrogenase beta-propeller domain-containing protein</fullName>
    </recommendedName>
</protein>
<organism evidence="3 4">
    <name type="scientific">Phialocephala subalpina</name>
    <dbReference type="NCBI Taxonomy" id="576137"/>
    <lineage>
        <taxon>Eukaryota</taxon>
        <taxon>Fungi</taxon>
        <taxon>Dikarya</taxon>
        <taxon>Ascomycota</taxon>
        <taxon>Pezizomycotina</taxon>
        <taxon>Leotiomycetes</taxon>
        <taxon>Helotiales</taxon>
        <taxon>Mollisiaceae</taxon>
        <taxon>Phialocephala</taxon>
        <taxon>Phialocephala fortinii species complex</taxon>
    </lineage>
</organism>
<dbReference type="PANTHER" id="PTHR47572">
    <property type="entry name" value="LIPOPROTEIN-RELATED"/>
    <property type="match status" value="1"/>
</dbReference>
<evidence type="ECO:0000256" key="1">
    <source>
        <dbReference type="SAM" id="SignalP"/>
    </source>
</evidence>
<dbReference type="AlphaFoldDB" id="A0A1L7WUI8"/>
<dbReference type="InterPro" id="IPR054539">
    <property type="entry name" value="Beta-prop_PDH"/>
</dbReference>
<dbReference type="InterPro" id="IPR011042">
    <property type="entry name" value="6-blade_b-propeller_TolB-like"/>
</dbReference>
<dbReference type="STRING" id="576137.A0A1L7WUI8"/>
<evidence type="ECO:0000313" key="3">
    <source>
        <dbReference type="EMBL" id="CZR56442.1"/>
    </source>
</evidence>
<evidence type="ECO:0000313" key="4">
    <source>
        <dbReference type="Proteomes" id="UP000184330"/>
    </source>
</evidence>
<evidence type="ECO:0000259" key="2">
    <source>
        <dbReference type="Pfam" id="PF22807"/>
    </source>
</evidence>
<sequence>MHAFNTVVATAVALASTAYHISLVSAGPVDNNLLSRNPFPQAAPALAAVPTACPGVPAISFPFQVASGWAATKVAGNLTLPRGIVVDTQGRLLMVQNGIGISQHILTSGGCIQSSRVLIAQTNLNHGIYLSPNGTTLYASSPTTVWSWTYDPASGNVLGSYTVLVTGMVNSGHITRTLIIPPHAPNLLLVAHGSNGNVDAAAVNPATARAVVRVFDLSNLPSGGYNYVTQGYLMGYGLRNEVALAFDGNNMPGSLPGDDFQRTVNGVTTDIHQDNPAEELNYLGDVTVPNNNWYGYPVCYTVWQPSLITDRVFAPGDQFVAAPNSTFNDTTCIQQSQPAHMIFQSHNAPIDSKFDATFSNLFITLHGSWDRQPAAGFRLVSVPFAQNSAGAYVPTAATNSTSGWQDILYQADPSNCSGTTCIRPAGLAFVAGGNLYMTSDNQREGELFLVGRVG</sequence>
<dbReference type="OrthoDB" id="507128at2759"/>
<keyword evidence="4" id="KW-1185">Reference proteome</keyword>
<proteinExistence type="predicted"/>
<dbReference type="EMBL" id="FJOG01000008">
    <property type="protein sequence ID" value="CZR56442.1"/>
    <property type="molecule type" value="Genomic_DNA"/>
</dbReference>
<dbReference type="InterPro" id="IPR051262">
    <property type="entry name" value="SMP-30/CGR1_Lactonase"/>
</dbReference>
<keyword evidence="1" id="KW-0732">Signal</keyword>
<accession>A0A1L7WUI8</accession>
<reference evidence="3 4" key="1">
    <citation type="submission" date="2016-03" db="EMBL/GenBank/DDBJ databases">
        <authorList>
            <person name="Ploux O."/>
        </authorList>
    </citation>
    <scope>NUCLEOTIDE SEQUENCE [LARGE SCALE GENOMIC DNA]</scope>
    <source>
        <strain evidence="3 4">UAMH 11012</strain>
    </source>
</reference>
<name>A0A1L7WUI8_9HELO</name>
<dbReference type="Proteomes" id="UP000184330">
    <property type="component" value="Unassembled WGS sequence"/>
</dbReference>
<gene>
    <name evidence="3" type="ORF">PAC_06330</name>
</gene>
<dbReference type="SUPFAM" id="SSF63829">
    <property type="entry name" value="Calcium-dependent phosphotriesterase"/>
    <property type="match status" value="1"/>
</dbReference>